<gene>
    <name evidence="1" type="ORF">MCOR_51406</name>
</gene>
<keyword evidence="2" id="KW-1185">Reference proteome</keyword>
<name>A0A6J8EGA6_MYTCO</name>
<evidence type="ECO:0000313" key="1">
    <source>
        <dbReference type="EMBL" id="CAC5419016.1"/>
    </source>
</evidence>
<evidence type="ECO:0000313" key="2">
    <source>
        <dbReference type="Proteomes" id="UP000507470"/>
    </source>
</evidence>
<dbReference type="AlphaFoldDB" id="A0A6J8EGA6"/>
<dbReference type="EMBL" id="CACVKT020008976">
    <property type="protein sequence ID" value="CAC5419016.1"/>
    <property type="molecule type" value="Genomic_DNA"/>
</dbReference>
<dbReference type="OrthoDB" id="10565252at2759"/>
<proteinExistence type="predicted"/>
<dbReference type="Proteomes" id="UP000507470">
    <property type="component" value="Unassembled WGS sequence"/>
</dbReference>
<accession>A0A6J8EGA6</accession>
<organism evidence="1 2">
    <name type="scientific">Mytilus coruscus</name>
    <name type="common">Sea mussel</name>
    <dbReference type="NCBI Taxonomy" id="42192"/>
    <lineage>
        <taxon>Eukaryota</taxon>
        <taxon>Metazoa</taxon>
        <taxon>Spiralia</taxon>
        <taxon>Lophotrochozoa</taxon>
        <taxon>Mollusca</taxon>
        <taxon>Bivalvia</taxon>
        <taxon>Autobranchia</taxon>
        <taxon>Pteriomorphia</taxon>
        <taxon>Mytilida</taxon>
        <taxon>Mytiloidea</taxon>
        <taxon>Mytilidae</taxon>
        <taxon>Mytilinae</taxon>
        <taxon>Mytilus</taxon>
    </lineage>
</organism>
<reference evidence="1 2" key="1">
    <citation type="submission" date="2020-06" db="EMBL/GenBank/DDBJ databases">
        <authorList>
            <person name="Li R."/>
            <person name="Bekaert M."/>
        </authorList>
    </citation>
    <scope>NUCLEOTIDE SEQUENCE [LARGE SCALE GENOMIC DNA]</scope>
    <source>
        <strain evidence="2">wild</strain>
    </source>
</reference>
<protein>
    <submittedName>
        <fullName evidence="1">Uncharacterized protein</fullName>
    </submittedName>
</protein>
<sequence length="214" mass="24428">MLKPTCFNCGSYFYYSPKKITCFLKHLEGYRTLNLNTSVRQKCTKILKRACNTRWLSFEASIIAVMEDFIQLVHTLNKLTDRDAASFSVLKRMNAAHFVGLVFILHAVLPVLVNGLDLCSAQCDEVVNISVSNWLRTKNRRKLHSSVKYKVSGQEIQNKTVLIEAETQTDPKCELTFNEPESDGDDVPVDDDDYDKQVENTLLQIKIVRSMEEA</sequence>